<dbReference type="InterPro" id="IPR014729">
    <property type="entry name" value="Rossmann-like_a/b/a_fold"/>
</dbReference>
<organism evidence="3">
    <name type="scientific">Salpingoeca rosetta (strain ATCC 50818 / BSB-021)</name>
    <dbReference type="NCBI Taxonomy" id="946362"/>
    <lineage>
        <taxon>Eukaryota</taxon>
        <taxon>Choanoflagellata</taxon>
        <taxon>Craspedida</taxon>
        <taxon>Salpingoecidae</taxon>
        <taxon>Salpingoeca</taxon>
    </lineage>
</organism>
<name>F2UD47_SALR5</name>
<evidence type="ECO:0000313" key="2">
    <source>
        <dbReference type="EMBL" id="EGD74542.1"/>
    </source>
</evidence>
<keyword evidence="1" id="KW-0732">Signal</keyword>
<dbReference type="KEGG" id="sre:PTSG_05906"/>
<dbReference type="Proteomes" id="UP000007799">
    <property type="component" value="Unassembled WGS sequence"/>
</dbReference>
<reference evidence="2" key="1">
    <citation type="submission" date="2009-08" db="EMBL/GenBank/DDBJ databases">
        <title>Annotation of Salpingoeca rosetta.</title>
        <authorList>
            <consortium name="The Broad Institute Genome Sequencing Platform"/>
            <person name="Russ C."/>
            <person name="Cuomo C."/>
            <person name="Burger G."/>
            <person name="Gray M.W."/>
            <person name="Holland P.W.H."/>
            <person name="King N."/>
            <person name="Lang F.B.F."/>
            <person name="Roger A.J."/>
            <person name="Ruiz-Trillo I."/>
            <person name="Young S.K."/>
            <person name="Zeng Q."/>
            <person name="Gargeya S."/>
            <person name="Alvarado L."/>
            <person name="Berlin A."/>
            <person name="Chapman S.B."/>
            <person name="Chen Z."/>
            <person name="Freedman E."/>
            <person name="Gellesch M."/>
            <person name="Goldberg J."/>
            <person name="Griggs A."/>
            <person name="Gujja S."/>
            <person name="Heilman E."/>
            <person name="Heiman D."/>
            <person name="Howarth C."/>
            <person name="Mehta T."/>
            <person name="Neiman D."/>
            <person name="Pearson M."/>
            <person name="Roberts A."/>
            <person name="Saif S."/>
            <person name="Shea T."/>
            <person name="Shenoy N."/>
            <person name="Sisk P."/>
            <person name="Stolte C."/>
            <person name="Sykes S."/>
            <person name="White J."/>
            <person name="Yandava C."/>
            <person name="Haas B."/>
            <person name="Nusbaum C."/>
            <person name="Birren B."/>
        </authorList>
    </citation>
    <scope>NUCLEOTIDE SEQUENCE [LARGE SCALE GENOMIC DNA]</scope>
    <source>
        <strain evidence="2">ATCC 50818</strain>
    </source>
</reference>
<feature type="signal peptide" evidence="1">
    <location>
        <begin position="1"/>
        <end position="18"/>
    </location>
</feature>
<gene>
    <name evidence="2" type="ORF">PTSG_05906</name>
</gene>
<dbReference type="OrthoDB" id="330671at2759"/>
<proteinExistence type="predicted"/>
<dbReference type="GeneID" id="16073370"/>
<sequence length="230" mass="25119">MSIVAVVWRLAEPASVLAASAEARQPLVNTCAQHLQKQLERSGDANAAFRVYLLFDDGQLHARHDVLQICSHIYSSCDANLQAAERYVYDLLVVPISDADEVPLCKRAMLLAPTLSMVYNEPASSDVRALDQERKAVGVAPAAMLERVAHQHDDADREVTAAATRDVQAEARVFDHCCMGGSFDHLHSGHKLLLTAAALHTRTCIHIGITSGKLLANKKHAHLLEAFDAR</sequence>
<keyword evidence="3" id="KW-1185">Reference proteome</keyword>
<dbReference type="AlphaFoldDB" id="F2UD47"/>
<evidence type="ECO:0008006" key="4">
    <source>
        <dbReference type="Google" id="ProtNLM"/>
    </source>
</evidence>
<dbReference type="EMBL" id="GL832969">
    <property type="protein sequence ID" value="EGD74542.1"/>
    <property type="molecule type" value="Genomic_DNA"/>
</dbReference>
<dbReference type="Gene3D" id="3.40.50.620">
    <property type="entry name" value="HUPs"/>
    <property type="match status" value="1"/>
</dbReference>
<protein>
    <recommendedName>
        <fullName evidence="4">Cytidyltransferase-like domain-containing protein</fullName>
    </recommendedName>
</protein>
<dbReference type="STRING" id="946362.F2UD47"/>
<dbReference type="InParanoid" id="F2UD47"/>
<feature type="chain" id="PRO_5003290545" description="Cytidyltransferase-like domain-containing protein" evidence="1">
    <location>
        <begin position="19"/>
        <end position="230"/>
    </location>
</feature>
<accession>F2UD47</accession>
<dbReference type="RefSeq" id="XP_004992799.1">
    <property type="nucleotide sequence ID" value="XM_004992742.1"/>
</dbReference>
<evidence type="ECO:0000313" key="3">
    <source>
        <dbReference type="Proteomes" id="UP000007799"/>
    </source>
</evidence>
<dbReference type="SUPFAM" id="SSF52374">
    <property type="entry name" value="Nucleotidylyl transferase"/>
    <property type="match status" value="1"/>
</dbReference>
<evidence type="ECO:0000256" key="1">
    <source>
        <dbReference type="SAM" id="SignalP"/>
    </source>
</evidence>